<accession>A0A7X4GMW9</accession>
<protein>
    <recommendedName>
        <fullName evidence="2">Bacteriophage tail tape measure N-terminal domain-containing protein</fullName>
    </recommendedName>
</protein>
<evidence type="ECO:0000313" key="3">
    <source>
        <dbReference type="EMBL" id="MYM65429.1"/>
    </source>
</evidence>
<sequence>MKIEMAETRVLITAEATQAIAEYHRLRTEATGALNSMAGGGDQLRRLGVSAAQTAAALRQVPAQFTDIVVSLQAGQNPLTVLLQQGGQLRDMFGSTGAAARALGGYALGLINPYTVLAAAAAAVGYAYYQGSKEAAAFNRAIVMSGNAAGVTKDQLASMAREIGSGDATQKQAAAAIAALTETGRVGRENLKAFATTAVNAEKSVGIALTSTVKDFEDLGKSPVQATLRLNERYNFLTAAVYEQIVALERKGDVDAAGDLAQKAYAAALDQRTAGIKANLGTLESAWEWVGLKASKAWDFMLNVGREDTLDDKINDVKSKLQKIKLEQMTFVGSSAENRADSNKRKAILQAELSGLEDRKKKEGEVAASKKAANDLEQAKIKWMQDGEKYLPRQLQLENAIAKARAEGAAAHASDEAISKRIAQITQSYGDIANDAIDSQIEAIKRRGATEDAVIRRSVDLLTSKNRSGLVLEEDYIRAVAQLDNAAFEKEKSRLAEELALTAKKQNSQKDQAALRGQIAQLSAQQATRALQEQNELEELEVRRSRAAAENYANAVEKQQAVNRSLADQIIVQRDANAEIGLTKAGQMELTIARLEDRAALAEQNAEIADGLDFSGKLSEEYRRQAQQLRDLATAKRAGAVKQEASDKFSAKDLEDYLDPMKAKSFGDALKDAFGGAGDALTKLRASLQDYGIAQTTVERARAAAAVAYANDSKKLSAANIAITQKETQVRMGAYGDIAGAASEFFGEQSKGYKVLQGVSQAFHLAQLAMNLASIGPAIAAGAAQMFAQSGFGGFAGVAAMIGVMAALGASTGGGGGSGGMSAADMQKTQGTGSVFGDSSAKSDSIRHSIELLTQNSNDMLPINQGMLTALKNIESSMVGLTNLVVRTTGLTDGANMGIQTGTIATGGPTALAGSAGLGAIAGGLLAGPLGAAIGGAIGGAVSKLWGKTTQKIVDSGLQYGGSVRSLQAGQGFEQYASIDTTKSSWFGLSKSTSNRIETQGLNDELSKQFGLIFTNLDKSLQAASEAMGGSAADIIKVLDNLTLESTKVSLKGLTGTELTDALNSVISKSMDEIAAAAFPELDKFRQVGEGYAETVMRIAGDYAKLDAILAATGSTFGATGIASVSARERLIELAGGIDELASQSDNFAKDFLSKAEQLAPVQKYVTDQLAKMGLQSLDTREKFKDYVLGLASSGALLTDAGAQQYATLLGLAKAFAETHAATEDLTKTEQEIADERKTLRNQLDELTMSSAQLLAKERDALDESNRALFDQVQAAKASADAHAKAAEAIKAAQESSAAATLSLGNALADSIKKATEAAAALRKFNDELSIGDLSPLSSQAKYELSKDALLRADSDNIQSAANKFLEASKARGAGSLSYATDFAFVKSLIEKMAGSKSDFATSAASFWQTALKNGAIGAHENGGVASGLSLVGERGPELANFAQPARIYTASQTRAILNADSSGGLTEATAQRLIYALEVVATNTGNSATASKKAADILQRVTRDGDALVTTSE</sequence>
<name>A0A7X4GMW9_9BURK</name>
<dbReference type="InterPro" id="IPR009628">
    <property type="entry name" value="Phage_tape_measure_N"/>
</dbReference>
<comment type="caution">
    <text evidence="3">The sequence shown here is derived from an EMBL/GenBank/DDBJ whole genome shotgun (WGS) entry which is preliminary data.</text>
</comment>
<evidence type="ECO:0000256" key="1">
    <source>
        <dbReference type="SAM" id="Coils"/>
    </source>
</evidence>
<evidence type="ECO:0000259" key="2">
    <source>
        <dbReference type="Pfam" id="PF06791"/>
    </source>
</evidence>
<dbReference type="GO" id="GO:0051015">
    <property type="term" value="F:actin filament binding"/>
    <property type="evidence" value="ECO:0007669"/>
    <property type="project" value="TreeGrafter"/>
</dbReference>
<dbReference type="PANTHER" id="PTHR45615">
    <property type="entry name" value="MYOSIN HEAVY CHAIN, NON-MUSCLE"/>
    <property type="match status" value="1"/>
</dbReference>
<feature type="coiled-coil region" evidence="1">
    <location>
        <begin position="505"/>
        <end position="550"/>
    </location>
</feature>
<dbReference type="GO" id="GO:0005737">
    <property type="term" value="C:cytoplasm"/>
    <property type="evidence" value="ECO:0007669"/>
    <property type="project" value="TreeGrafter"/>
</dbReference>
<dbReference type="GO" id="GO:0000146">
    <property type="term" value="F:microfilament motor activity"/>
    <property type="evidence" value="ECO:0007669"/>
    <property type="project" value="TreeGrafter"/>
</dbReference>
<dbReference type="PANTHER" id="PTHR45615:SF40">
    <property type="entry name" value="MYOSIN HEAVY CHAIN, NON-MUSCLE"/>
    <property type="match status" value="1"/>
</dbReference>
<dbReference type="EMBL" id="WWCK01000001">
    <property type="protein sequence ID" value="MYM65429.1"/>
    <property type="molecule type" value="Genomic_DNA"/>
</dbReference>
<dbReference type="GO" id="GO:0016460">
    <property type="term" value="C:myosin II complex"/>
    <property type="evidence" value="ECO:0007669"/>
    <property type="project" value="TreeGrafter"/>
</dbReference>
<keyword evidence="4" id="KW-1185">Reference proteome</keyword>
<dbReference type="Proteomes" id="UP000450012">
    <property type="component" value="Unassembled WGS sequence"/>
</dbReference>
<dbReference type="Pfam" id="PF06791">
    <property type="entry name" value="TMP_2"/>
    <property type="match status" value="1"/>
</dbReference>
<keyword evidence="1" id="KW-0175">Coiled coil</keyword>
<gene>
    <name evidence="3" type="ORF">GTP45_01100</name>
</gene>
<feature type="coiled-coil region" evidence="1">
    <location>
        <begin position="1226"/>
        <end position="1257"/>
    </location>
</feature>
<feature type="coiled-coil region" evidence="1">
    <location>
        <begin position="307"/>
        <end position="379"/>
    </location>
</feature>
<reference evidence="3 4" key="1">
    <citation type="submission" date="2019-12" db="EMBL/GenBank/DDBJ databases">
        <title>Novel species isolated from a subtropical stream in China.</title>
        <authorList>
            <person name="Lu H."/>
        </authorList>
    </citation>
    <scope>NUCLEOTIDE SEQUENCE [LARGE SCALE GENOMIC DNA]</scope>
    <source>
        <strain evidence="3 4">FT55W</strain>
    </source>
</reference>
<evidence type="ECO:0000313" key="4">
    <source>
        <dbReference type="Proteomes" id="UP000450012"/>
    </source>
</evidence>
<organism evidence="3 4">
    <name type="scientific">Duganella rivi</name>
    <dbReference type="NCBI Taxonomy" id="2666083"/>
    <lineage>
        <taxon>Bacteria</taxon>
        <taxon>Pseudomonadati</taxon>
        <taxon>Pseudomonadota</taxon>
        <taxon>Betaproteobacteria</taxon>
        <taxon>Burkholderiales</taxon>
        <taxon>Oxalobacteraceae</taxon>
        <taxon>Telluria group</taxon>
        <taxon>Duganella</taxon>
    </lineage>
</organism>
<dbReference type="RefSeq" id="WP_161012041.1">
    <property type="nucleotide sequence ID" value="NZ_WWCK01000001.1"/>
</dbReference>
<dbReference type="GO" id="GO:0032982">
    <property type="term" value="C:myosin filament"/>
    <property type="evidence" value="ECO:0007669"/>
    <property type="project" value="TreeGrafter"/>
</dbReference>
<proteinExistence type="predicted"/>
<feature type="domain" description="Bacteriophage tail tape measure N-terminal" evidence="2">
    <location>
        <begin position="43"/>
        <end position="245"/>
    </location>
</feature>
<feature type="coiled-coil region" evidence="1">
    <location>
        <begin position="585"/>
        <end position="612"/>
    </location>
</feature>